<keyword evidence="3" id="KW-0804">Transcription</keyword>
<dbReference type="PANTHER" id="PTHR30146:SF109">
    <property type="entry name" value="HTH-TYPE TRANSCRIPTIONAL REGULATOR GALS"/>
    <property type="match status" value="1"/>
</dbReference>
<accession>G5IKN8</accession>
<dbReference type="Proteomes" id="UP000005384">
    <property type="component" value="Unassembled WGS sequence"/>
</dbReference>
<dbReference type="Gene3D" id="3.40.50.2300">
    <property type="match status" value="2"/>
</dbReference>
<dbReference type="EMBL" id="ADLN01000112">
    <property type="protein sequence ID" value="EHI57970.1"/>
    <property type="molecule type" value="Genomic_DNA"/>
</dbReference>
<dbReference type="GO" id="GO:0000976">
    <property type="term" value="F:transcription cis-regulatory region binding"/>
    <property type="evidence" value="ECO:0007669"/>
    <property type="project" value="TreeGrafter"/>
</dbReference>
<keyword evidence="1" id="KW-0805">Transcription regulation</keyword>
<keyword evidence="2" id="KW-0238">DNA-binding</keyword>
<comment type="caution">
    <text evidence="5">The sequence shown here is derived from an EMBL/GenBank/DDBJ whole genome shotgun (WGS) entry which is preliminary data.</text>
</comment>
<dbReference type="HOGENOM" id="CLU_037628_6_0_9"/>
<evidence type="ECO:0000259" key="4">
    <source>
        <dbReference type="Pfam" id="PF13377"/>
    </source>
</evidence>
<name>G5IKN8_9FIRM</name>
<sequence>MVNSSGYVSDEIRKTVHQAIQETGYELRNEPKPASKEKLVGIILKKLPVNMFFESLNRSLLEAAEKENMRAITMFCDHVNNAVVNEQAEKLLACNVCGIIISGFEESRLEPEVRAFLLGCGVPVVFVERLADSQGFNQICVDNFLGGYLGAKHLIDRGHKKIVYIGRGYLDTDSGSRRFNGFMQAIHTAENPPEYLVKICSTPIPDEAYRAMEEAERELPGYTGVQAWYDGYAIGILQYLYDKGVRVPDDVEVMGHDDTYSSLLSPPISSIQLPFEQMASSAIDIIRDWQDEHADHFVKTINLEPKLVLRGLDKH</sequence>
<organism evidence="5 6">
    <name type="scientific">Hungatella hathewayi WAL-18680</name>
    <dbReference type="NCBI Taxonomy" id="742737"/>
    <lineage>
        <taxon>Bacteria</taxon>
        <taxon>Bacillati</taxon>
        <taxon>Bacillota</taxon>
        <taxon>Clostridia</taxon>
        <taxon>Lachnospirales</taxon>
        <taxon>Lachnospiraceae</taxon>
        <taxon>Hungatella</taxon>
    </lineage>
</organism>
<evidence type="ECO:0000256" key="3">
    <source>
        <dbReference type="ARBA" id="ARBA00023163"/>
    </source>
</evidence>
<protein>
    <recommendedName>
        <fullName evidence="4">Transcriptional regulator LacI/GalR-like sensor domain-containing protein</fullName>
    </recommendedName>
</protein>
<dbReference type="AlphaFoldDB" id="G5IKN8"/>
<evidence type="ECO:0000256" key="1">
    <source>
        <dbReference type="ARBA" id="ARBA00023015"/>
    </source>
</evidence>
<proteinExistence type="predicted"/>
<dbReference type="InterPro" id="IPR028082">
    <property type="entry name" value="Peripla_BP_I"/>
</dbReference>
<keyword evidence="6" id="KW-1185">Reference proteome</keyword>
<dbReference type="GO" id="GO:0003700">
    <property type="term" value="F:DNA-binding transcription factor activity"/>
    <property type="evidence" value="ECO:0007669"/>
    <property type="project" value="TreeGrafter"/>
</dbReference>
<evidence type="ECO:0000313" key="5">
    <source>
        <dbReference type="EMBL" id="EHI57970.1"/>
    </source>
</evidence>
<evidence type="ECO:0000256" key="2">
    <source>
        <dbReference type="ARBA" id="ARBA00023125"/>
    </source>
</evidence>
<feature type="domain" description="Transcriptional regulator LacI/GalR-like sensor" evidence="4">
    <location>
        <begin position="151"/>
        <end position="311"/>
    </location>
</feature>
<reference evidence="5 6" key="1">
    <citation type="submission" date="2011-08" db="EMBL/GenBank/DDBJ databases">
        <title>The Genome Sequence of Clostridium hathewayi WAL-18680.</title>
        <authorList>
            <consortium name="The Broad Institute Genome Sequencing Platform"/>
            <person name="Earl A."/>
            <person name="Ward D."/>
            <person name="Feldgarden M."/>
            <person name="Gevers D."/>
            <person name="Finegold S.M."/>
            <person name="Summanen P.H."/>
            <person name="Molitoris D.R."/>
            <person name="Song M."/>
            <person name="Daigneault M."/>
            <person name="Allen-Vercoe E."/>
            <person name="Young S.K."/>
            <person name="Zeng Q."/>
            <person name="Gargeya S."/>
            <person name="Fitzgerald M."/>
            <person name="Haas B."/>
            <person name="Abouelleil A."/>
            <person name="Alvarado L."/>
            <person name="Arachchi H.M."/>
            <person name="Berlin A."/>
            <person name="Brown A."/>
            <person name="Chapman S.B."/>
            <person name="Chen Z."/>
            <person name="Dunbar C."/>
            <person name="Freedman E."/>
            <person name="Gearin G."/>
            <person name="Gellesch M."/>
            <person name="Goldberg J."/>
            <person name="Griggs A."/>
            <person name="Gujja S."/>
            <person name="Heiman D."/>
            <person name="Howarth C."/>
            <person name="Larson L."/>
            <person name="Lui A."/>
            <person name="MacDonald P.J.P."/>
            <person name="Montmayeur A."/>
            <person name="Murphy C."/>
            <person name="Neiman D."/>
            <person name="Pearson M."/>
            <person name="Priest M."/>
            <person name="Roberts A."/>
            <person name="Saif S."/>
            <person name="Shea T."/>
            <person name="Shenoy N."/>
            <person name="Sisk P."/>
            <person name="Stolte C."/>
            <person name="Sykes S."/>
            <person name="Wortman J."/>
            <person name="Nusbaum C."/>
            <person name="Birren B."/>
        </authorList>
    </citation>
    <scope>NUCLEOTIDE SEQUENCE [LARGE SCALE GENOMIC DNA]</scope>
    <source>
        <strain evidence="5 6">WAL-18680</strain>
    </source>
</reference>
<evidence type="ECO:0000313" key="6">
    <source>
        <dbReference type="Proteomes" id="UP000005384"/>
    </source>
</evidence>
<dbReference type="Pfam" id="PF13377">
    <property type="entry name" value="Peripla_BP_3"/>
    <property type="match status" value="1"/>
</dbReference>
<dbReference type="SUPFAM" id="SSF53822">
    <property type="entry name" value="Periplasmic binding protein-like I"/>
    <property type="match status" value="1"/>
</dbReference>
<dbReference type="InterPro" id="IPR046335">
    <property type="entry name" value="LacI/GalR-like_sensor"/>
</dbReference>
<dbReference type="PANTHER" id="PTHR30146">
    <property type="entry name" value="LACI-RELATED TRANSCRIPTIONAL REPRESSOR"/>
    <property type="match status" value="1"/>
</dbReference>
<dbReference type="PATRIC" id="fig|742737.3.peg.4050"/>
<dbReference type="CDD" id="cd06267">
    <property type="entry name" value="PBP1_LacI_sugar_binding-like"/>
    <property type="match status" value="1"/>
</dbReference>
<gene>
    <name evidence="5" type="ORF">HMPREF9473_04066</name>
</gene>